<dbReference type="Proteomes" id="UP000015105">
    <property type="component" value="Chromosome 1D"/>
</dbReference>
<dbReference type="EnsemblPlants" id="AET1Gv20346000.15">
    <property type="protein sequence ID" value="AET1Gv20346000.15"/>
    <property type="gene ID" value="AET1Gv20346000"/>
</dbReference>
<evidence type="ECO:0000313" key="2">
    <source>
        <dbReference type="Proteomes" id="UP000015105"/>
    </source>
</evidence>
<name>A0A452Y9W6_AEGTS</name>
<dbReference type="AlphaFoldDB" id="A0A452Y9W6"/>
<proteinExistence type="predicted"/>
<keyword evidence="2" id="KW-1185">Reference proteome</keyword>
<reference evidence="1" key="3">
    <citation type="journal article" date="2017" name="Nature">
        <title>Genome sequence of the progenitor of the wheat D genome Aegilops tauschii.</title>
        <authorList>
            <person name="Luo M.C."/>
            <person name="Gu Y.Q."/>
            <person name="Puiu D."/>
            <person name="Wang H."/>
            <person name="Twardziok S.O."/>
            <person name="Deal K.R."/>
            <person name="Huo N."/>
            <person name="Zhu T."/>
            <person name="Wang L."/>
            <person name="Wang Y."/>
            <person name="McGuire P.E."/>
            <person name="Liu S."/>
            <person name="Long H."/>
            <person name="Ramasamy R.K."/>
            <person name="Rodriguez J.C."/>
            <person name="Van S.L."/>
            <person name="Yuan L."/>
            <person name="Wang Z."/>
            <person name="Xia Z."/>
            <person name="Xiao L."/>
            <person name="Anderson O.D."/>
            <person name="Ouyang S."/>
            <person name="Liang Y."/>
            <person name="Zimin A.V."/>
            <person name="Pertea G."/>
            <person name="Qi P."/>
            <person name="Bennetzen J.L."/>
            <person name="Dai X."/>
            <person name="Dawson M.W."/>
            <person name="Muller H.G."/>
            <person name="Kugler K."/>
            <person name="Rivarola-Duarte L."/>
            <person name="Spannagl M."/>
            <person name="Mayer K.F.X."/>
            <person name="Lu F.H."/>
            <person name="Bevan M.W."/>
            <person name="Leroy P."/>
            <person name="Li P."/>
            <person name="You F.M."/>
            <person name="Sun Q."/>
            <person name="Liu Z."/>
            <person name="Lyons E."/>
            <person name="Wicker T."/>
            <person name="Salzberg S.L."/>
            <person name="Devos K.M."/>
            <person name="Dvorak J."/>
        </authorList>
    </citation>
    <scope>NUCLEOTIDE SEQUENCE [LARGE SCALE GENOMIC DNA]</scope>
    <source>
        <strain evidence="1">cv. AL8/78</strain>
    </source>
</reference>
<protein>
    <submittedName>
        <fullName evidence="1">Uncharacterized protein</fullName>
    </submittedName>
</protein>
<sequence length="73" mass="8450">YVNNHQFVKNTYNMLCCVGFGGVPSLAKNALIATFLCSVQVKEKKSVRESIWRRLGAKKPHNFSQFKDWKQKM</sequence>
<reference evidence="1" key="4">
    <citation type="submission" date="2019-03" db="UniProtKB">
        <authorList>
            <consortium name="EnsemblPlants"/>
        </authorList>
    </citation>
    <scope>IDENTIFICATION</scope>
</reference>
<dbReference type="Gramene" id="AET1Gv20346000.15">
    <property type="protein sequence ID" value="AET1Gv20346000.15"/>
    <property type="gene ID" value="AET1Gv20346000"/>
</dbReference>
<reference evidence="2" key="1">
    <citation type="journal article" date="2014" name="Science">
        <title>Ancient hybridizations among the ancestral genomes of bread wheat.</title>
        <authorList>
            <consortium name="International Wheat Genome Sequencing Consortium,"/>
            <person name="Marcussen T."/>
            <person name="Sandve S.R."/>
            <person name="Heier L."/>
            <person name="Spannagl M."/>
            <person name="Pfeifer M."/>
            <person name="Jakobsen K.S."/>
            <person name="Wulff B.B."/>
            <person name="Steuernagel B."/>
            <person name="Mayer K.F."/>
            <person name="Olsen O.A."/>
        </authorList>
    </citation>
    <scope>NUCLEOTIDE SEQUENCE [LARGE SCALE GENOMIC DNA]</scope>
    <source>
        <strain evidence="2">cv. AL8/78</strain>
    </source>
</reference>
<reference evidence="2" key="2">
    <citation type="journal article" date="2017" name="Nat. Plants">
        <title>The Aegilops tauschii genome reveals multiple impacts of transposons.</title>
        <authorList>
            <person name="Zhao G."/>
            <person name="Zou C."/>
            <person name="Li K."/>
            <person name="Wang K."/>
            <person name="Li T."/>
            <person name="Gao L."/>
            <person name="Zhang X."/>
            <person name="Wang H."/>
            <person name="Yang Z."/>
            <person name="Liu X."/>
            <person name="Jiang W."/>
            <person name="Mao L."/>
            <person name="Kong X."/>
            <person name="Jiao Y."/>
            <person name="Jia J."/>
        </authorList>
    </citation>
    <scope>NUCLEOTIDE SEQUENCE [LARGE SCALE GENOMIC DNA]</scope>
    <source>
        <strain evidence="2">cv. AL8/78</strain>
    </source>
</reference>
<organism evidence="1 2">
    <name type="scientific">Aegilops tauschii subsp. strangulata</name>
    <name type="common">Goatgrass</name>
    <dbReference type="NCBI Taxonomy" id="200361"/>
    <lineage>
        <taxon>Eukaryota</taxon>
        <taxon>Viridiplantae</taxon>
        <taxon>Streptophyta</taxon>
        <taxon>Embryophyta</taxon>
        <taxon>Tracheophyta</taxon>
        <taxon>Spermatophyta</taxon>
        <taxon>Magnoliopsida</taxon>
        <taxon>Liliopsida</taxon>
        <taxon>Poales</taxon>
        <taxon>Poaceae</taxon>
        <taxon>BOP clade</taxon>
        <taxon>Pooideae</taxon>
        <taxon>Triticodae</taxon>
        <taxon>Triticeae</taxon>
        <taxon>Triticinae</taxon>
        <taxon>Aegilops</taxon>
    </lineage>
</organism>
<evidence type="ECO:0000313" key="1">
    <source>
        <dbReference type="EnsemblPlants" id="AET1Gv20346000.15"/>
    </source>
</evidence>
<reference evidence="1" key="5">
    <citation type="journal article" date="2021" name="G3 (Bethesda)">
        <title>Aegilops tauschii genome assembly Aet v5.0 features greater sequence contiguity and improved annotation.</title>
        <authorList>
            <person name="Wang L."/>
            <person name="Zhu T."/>
            <person name="Rodriguez J.C."/>
            <person name="Deal K.R."/>
            <person name="Dubcovsky J."/>
            <person name="McGuire P.E."/>
            <person name="Lux T."/>
            <person name="Spannagl M."/>
            <person name="Mayer K.F.X."/>
            <person name="Baldrich P."/>
            <person name="Meyers B.C."/>
            <person name="Huo N."/>
            <person name="Gu Y.Q."/>
            <person name="Zhou H."/>
            <person name="Devos K.M."/>
            <person name="Bennetzen J.L."/>
            <person name="Unver T."/>
            <person name="Budak H."/>
            <person name="Gulick P.J."/>
            <person name="Galiba G."/>
            <person name="Kalapos B."/>
            <person name="Nelson D.R."/>
            <person name="Li P."/>
            <person name="You F.M."/>
            <person name="Luo M.C."/>
            <person name="Dvorak J."/>
        </authorList>
    </citation>
    <scope>NUCLEOTIDE SEQUENCE [LARGE SCALE GENOMIC DNA]</scope>
    <source>
        <strain evidence="1">cv. AL8/78</strain>
    </source>
</reference>
<accession>A0A452Y9W6</accession>